<accession>A0A3A6UHK0</accession>
<dbReference type="Proteomes" id="UP000273022">
    <property type="component" value="Unassembled WGS sequence"/>
</dbReference>
<proteinExistence type="predicted"/>
<organism evidence="1 2">
    <name type="scientific">Parashewanella spongiae</name>
    <dbReference type="NCBI Taxonomy" id="342950"/>
    <lineage>
        <taxon>Bacteria</taxon>
        <taxon>Pseudomonadati</taxon>
        <taxon>Pseudomonadota</taxon>
        <taxon>Gammaproteobacteria</taxon>
        <taxon>Alteromonadales</taxon>
        <taxon>Shewanellaceae</taxon>
        <taxon>Parashewanella</taxon>
    </lineage>
</organism>
<reference evidence="1 2" key="1">
    <citation type="submission" date="2018-09" db="EMBL/GenBank/DDBJ databases">
        <title>Phylogeny of the Shewanellaceae, and recommendation for two new genera, Pseudoshewanella and Parashewanella.</title>
        <authorList>
            <person name="Wang G."/>
        </authorList>
    </citation>
    <scope>NUCLEOTIDE SEQUENCE [LARGE SCALE GENOMIC DNA]</scope>
    <source>
        <strain evidence="1 2">KCTC 22492</strain>
    </source>
</reference>
<evidence type="ECO:0000313" key="1">
    <source>
        <dbReference type="EMBL" id="RJY18509.1"/>
    </source>
</evidence>
<name>A0A3A6UHK0_9GAMM</name>
<dbReference type="EMBL" id="QYYH01000021">
    <property type="protein sequence ID" value="RJY18509.1"/>
    <property type="molecule type" value="Genomic_DNA"/>
</dbReference>
<comment type="caution">
    <text evidence="1">The sequence shown here is derived from an EMBL/GenBank/DDBJ whole genome shotgun (WGS) entry which is preliminary data.</text>
</comment>
<gene>
    <name evidence="1" type="ORF">D5R81_05145</name>
</gene>
<dbReference type="AlphaFoldDB" id="A0A3A6UHK0"/>
<protein>
    <submittedName>
        <fullName evidence="1">Uncharacterized protein</fullName>
    </submittedName>
</protein>
<sequence length="104" mass="11714">MLSEKLITVIGINDFSSKGAPQDTSQRLINFFINKNEEAEVRVTKQLREELRTLKKFSKVVPASDKEPFLHAYSDVRDSAKELLQIIEDLIKHAKDGVTPSSGN</sequence>
<evidence type="ECO:0000313" key="2">
    <source>
        <dbReference type="Proteomes" id="UP000273022"/>
    </source>
</evidence>
<keyword evidence="2" id="KW-1185">Reference proteome</keyword>